<protein>
    <recommendedName>
        <fullName evidence="1">Aminotransferase class V domain-containing protein</fullName>
    </recommendedName>
</protein>
<dbReference type="OrthoDB" id="420046at2759"/>
<dbReference type="Proteomes" id="UP000664534">
    <property type="component" value="Unassembled WGS sequence"/>
</dbReference>
<comment type="caution">
    <text evidence="2">The sequence shown here is derived from an EMBL/GenBank/DDBJ whole genome shotgun (WGS) entry which is preliminary data.</text>
</comment>
<dbReference type="SUPFAM" id="SSF53383">
    <property type="entry name" value="PLP-dependent transferases"/>
    <property type="match status" value="1"/>
</dbReference>
<dbReference type="InterPro" id="IPR015422">
    <property type="entry name" value="PyrdxlP-dep_Trfase_small"/>
</dbReference>
<reference evidence="2" key="1">
    <citation type="submission" date="2021-03" db="EMBL/GenBank/DDBJ databases">
        <authorList>
            <person name="Tagirdzhanova G."/>
        </authorList>
    </citation>
    <scope>NUCLEOTIDE SEQUENCE</scope>
</reference>
<dbReference type="AlphaFoldDB" id="A0A8H3EZW0"/>
<dbReference type="InterPro" id="IPR015424">
    <property type="entry name" value="PyrdxlP-dep_Trfase"/>
</dbReference>
<proteinExistence type="predicted"/>
<dbReference type="InterPro" id="IPR000192">
    <property type="entry name" value="Aminotrans_V_dom"/>
</dbReference>
<dbReference type="EMBL" id="CAJPDT010000014">
    <property type="protein sequence ID" value="CAF9914928.1"/>
    <property type="molecule type" value="Genomic_DNA"/>
</dbReference>
<keyword evidence="3" id="KW-1185">Reference proteome</keyword>
<dbReference type="Pfam" id="PF00266">
    <property type="entry name" value="Aminotran_5"/>
    <property type="match status" value="1"/>
</dbReference>
<dbReference type="PANTHER" id="PTHR43586">
    <property type="entry name" value="CYSTEINE DESULFURASE"/>
    <property type="match status" value="1"/>
</dbReference>
<feature type="domain" description="Aminotransferase class V" evidence="1">
    <location>
        <begin position="22"/>
        <end position="395"/>
    </location>
</feature>
<dbReference type="Gene3D" id="3.40.640.10">
    <property type="entry name" value="Type I PLP-dependent aspartate aminotransferase-like (Major domain)"/>
    <property type="match status" value="1"/>
</dbReference>
<evidence type="ECO:0000313" key="2">
    <source>
        <dbReference type="EMBL" id="CAF9914928.1"/>
    </source>
</evidence>
<dbReference type="Gene3D" id="3.90.1150.10">
    <property type="entry name" value="Aspartate Aminotransferase, domain 1"/>
    <property type="match status" value="1"/>
</dbReference>
<dbReference type="InterPro" id="IPR015421">
    <property type="entry name" value="PyrdxlP-dep_Trfase_major"/>
</dbReference>
<evidence type="ECO:0000313" key="3">
    <source>
        <dbReference type="Proteomes" id="UP000664534"/>
    </source>
</evidence>
<evidence type="ECO:0000259" key="1">
    <source>
        <dbReference type="Pfam" id="PF00266"/>
    </source>
</evidence>
<dbReference type="PANTHER" id="PTHR43586:SF21">
    <property type="entry name" value="PYRIDOXAL PHOSPHATE (PLP)-DEPENDENT ASPARTATE AMINOTRANSFERASE SUPERFAMILY"/>
    <property type="match status" value="1"/>
</dbReference>
<gene>
    <name evidence="2" type="ORF">IMSHALPRED_002283</name>
</gene>
<sequence>MASFSATAARAKFPALQQSHQVYFDNAGGSQALGTVASSVKDYLEETNVQLGASYDIAKQSTESYGRGLEAAAGFMGASRDEIVIGPSTTQLFSNLSLVLDLPAGSEIIISSLDHEANISPWVRLAKMHNHKVKWWPAAPAFPTQTSPSPILTPENLKPLLSEKTALVTCTHASNVLGTIHDVKKIAETVHTIPGAKLCVDGVALAPHREVDVKALGVDFYAFSWYKVYGPHIAILYASRSAQETLGSLGHYFHTGTNLETKLGLASASYELVAALPSIVSYFGPDKSATWKAIAAHEEKLQDVLLSYLRKREDVTIHGERSADQGLRVPVVSFTVKGKSSRDVVEGIESRSNFGCRWGHFYSKRMVDDLLGLEGCDGVVRVSMVHYNTVEEVERYIEVLHEGLSE</sequence>
<accession>A0A8H3EZW0</accession>
<organism evidence="2 3">
    <name type="scientific">Imshaugia aleurites</name>
    <dbReference type="NCBI Taxonomy" id="172621"/>
    <lineage>
        <taxon>Eukaryota</taxon>
        <taxon>Fungi</taxon>
        <taxon>Dikarya</taxon>
        <taxon>Ascomycota</taxon>
        <taxon>Pezizomycotina</taxon>
        <taxon>Lecanoromycetes</taxon>
        <taxon>OSLEUM clade</taxon>
        <taxon>Lecanoromycetidae</taxon>
        <taxon>Lecanorales</taxon>
        <taxon>Lecanorineae</taxon>
        <taxon>Parmeliaceae</taxon>
        <taxon>Imshaugia</taxon>
    </lineage>
</organism>
<name>A0A8H3EZW0_9LECA</name>